<dbReference type="Pfam" id="PF01418">
    <property type="entry name" value="HTH_6"/>
    <property type="match status" value="1"/>
</dbReference>
<dbReference type="InterPro" id="IPR009057">
    <property type="entry name" value="Homeodomain-like_sf"/>
</dbReference>
<dbReference type="EMBL" id="JAGINX010000001">
    <property type="protein sequence ID" value="MBP2317024.1"/>
    <property type="molecule type" value="Genomic_DNA"/>
</dbReference>
<sequence length="265" mass="27218">MADGDSFLLQLRSQLPGLKPAHQRVLELCLEDPSFVLNANAQQVAARADVSAATVVRASRAAGFTGLPHLRLALARSSAADEQPEAQISRAGSAQEVIDLISASHIRSLQAARSTLEPADIERAGTLLTGARRVLLASSGTSLAVAADAAFRLTLNGLTVQHSADSYSAVLLAGQLDAEDAVLAVSHSGETRQTLETVQAAQGSGAQVIAITSFGSSTLAKVADVPLVAMGVSAAQHLVESSSRIAHLAVVDMLCAALTLDGDAQ</sequence>
<name>A0ABS4SXT2_9MICC</name>
<keyword evidence="7" id="KW-1185">Reference proteome</keyword>
<evidence type="ECO:0000256" key="3">
    <source>
        <dbReference type="ARBA" id="ARBA00023163"/>
    </source>
</evidence>
<dbReference type="InterPro" id="IPR036388">
    <property type="entry name" value="WH-like_DNA-bd_sf"/>
</dbReference>
<dbReference type="InterPro" id="IPR046348">
    <property type="entry name" value="SIS_dom_sf"/>
</dbReference>
<dbReference type="RefSeq" id="WP_210047257.1">
    <property type="nucleotide sequence ID" value="NZ_JAGINX010000001.1"/>
</dbReference>
<dbReference type="Gene3D" id="1.10.10.10">
    <property type="entry name" value="Winged helix-like DNA-binding domain superfamily/Winged helix DNA-binding domain"/>
    <property type="match status" value="1"/>
</dbReference>
<dbReference type="PROSITE" id="PS51071">
    <property type="entry name" value="HTH_RPIR"/>
    <property type="match status" value="1"/>
</dbReference>
<gene>
    <name evidence="6" type="ORF">JOF45_000043</name>
</gene>
<dbReference type="PANTHER" id="PTHR30514:SF1">
    <property type="entry name" value="HTH-TYPE TRANSCRIPTIONAL REGULATOR HEXR-RELATED"/>
    <property type="match status" value="1"/>
</dbReference>
<evidence type="ECO:0000259" key="4">
    <source>
        <dbReference type="PROSITE" id="PS51071"/>
    </source>
</evidence>
<protein>
    <submittedName>
        <fullName evidence="6">RpiR family carbohydrate utilization transcriptional regulator</fullName>
    </submittedName>
</protein>
<evidence type="ECO:0000313" key="6">
    <source>
        <dbReference type="EMBL" id="MBP2317024.1"/>
    </source>
</evidence>
<keyword evidence="3" id="KW-0804">Transcription</keyword>
<dbReference type="InterPro" id="IPR000281">
    <property type="entry name" value="HTH_RpiR"/>
</dbReference>
<dbReference type="InterPro" id="IPR047640">
    <property type="entry name" value="RpiR-like"/>
</dbReference>
<dbReference type="SUPFAM" id="SSF46689">
    <property type="entry name" value="Homeodomain-like"/>
    <property type="match status" value="1"/>
</dbReference>
<keyword evidence="2" id="KW-0238">DNA-binding</keyword>
<dbReference type="InterPro" id="IPR001347">
    <property type="entry name" value="SIS_dom"/>
</dbReference>
<proteinExistence type="predicted"/>
<dbReference type="Gene3D" id="3.40.50.10490">
    <property type="entry name" value="Glucose-6-phosphate isomerase like protein, domain 1"/>
    <property type="match status" value="1"/>
</dbReference>
<comment type="caution">
    <text evidence="6">The sequence shown here is derived from an EMBL/GenBank/DDBJ whole genome shotgun (WGS) entry which is preliminary data.</text>
</comment>
<dbReference type="SUPFAM" id="SSF53697">
    <property type="entry name" value="SIS domain"/>
    <property type="match status" value="1"/>
</dbReference>
<dbReference type="PROSITE" id="PS51464">
    <property type="entry name" value="SIS"/>
    <property type="match status" value="1"/>
</dbReference>
<evidence type="ECO:0000256" key="2">
    <source>
        <dbReference type="ARBA" id="ARBA00023125"/>
    </source>
</evidence>
<evidence type="ECO:0000256" key="1">
    <source>
        <dbReference type="ARBA" id="ARBA00023015"/>
    </source>
</evidence>
<accession>A0ABS4SXT2</accession>
<keyword evidence="1" id="KW-0805">Transcription regulation</keyword>
<dbReference type="CDD" id="cd05013">
    <property type="entry name" value="SIS_RpiR"/>
    <property type="match status" value="1"/>
</dbReference>
<dbReference type="Pfam" id="PF01380">
    <property type="entry name" value="SIS"/>
    <property type="match status" value="1"/>
</dbReference>
<reference evidence="6 7" key="1">
    <citation type="submission" date="2021-03" db="EMBL/GenBank/DDBJ databases">
        <title>Sequencing the genomes of 1000 actinobacteria strains.</title>
        <authorList>
            <person name="Klenk H.-P."/>
        </authorList>
    </citation>
    <scope>NUCLEOTIDE SEQUENCE [LARGE SCALE GENOMIC DNA]</scope>
    <source>
        <strain evidence="6 7">DSM 12544</strain>
    </source>
</reference>
<organism evidence="6 7">
    <name type="scientific">Nesterenkonia lacusekhoensis</name>
    <dbReference type="NCBI Taxonomy" id="150832"/>
    <lineage>
        <taxon>Bacteria</taxon>
        <taxon>Bacillati</taxon>
        <taxon>Actinomycetota</taxon>
        <taxon>Actinomycetes</taxon>
        <taxon>Micrococcales</taxon>
        <taxon>Micrococcaceae</taxon>
        <taxon>Nesterenkonia</taxon>
    </lineage>
</organism>
<evidence type="ECO:0000259" key="5">
    <source>
        <dbReference type="PROSITE" id="PS51464"/>
    </source>
</evidence>
<dbReference type="PANTHER" id="PTHR30514">
    <property type="entry name" value="GLUCOKINASE"/>
    <property type="match status" value="1"/>
</dbReference>
<evidence type="ECO:0000313" key="7">
    <source>
        <dbReference type="Proteomes" id="UP001519331"/>
    </source>
</evidence>
<feature type="domain" description="SIS" evidence="5">
    <location>
        <begin position="124"/>
        <end position="264"/>
    </location>
</feature>
<dbReference type="InterPro" id="IPR035472">
    <property type="entry name" value="RpiR-like_SIS"/>
</dbReference>
<feature type="domain" description="HTH rpiR-type" evidence="4">
    <location>
        <begin position="5"/>
        <end position="81"/>
    </location>
</feature>
<dbReference type="Proteomes" id="UP001519331">
    <property type="component" value="Unassembled WGS sequence"/>
</dbReference>